<feature type="compositionally biased region" description="Low complexity" evidence="1">
    <location>
        <begin position="76"/>
        <end position="94"/>
    </location>
</feature>
<dbReference type="Pfam" id="PF13976">
    <property type="entry name" value="gag_pre-integrs"/>
    <property type="match status" value="1"/>
</dbReference>
<reference evidence="3" key="1">
    <citation type="submission" date="2021-03" db="EMBL/GenBank/DDBJ databases">
        <title>Draft genome sequence of rust myrtle Austropuccinia psidii MF-1, a brazilian biotype.</title>
        <authorList>
            <person name="Quecine M.C."/>
            <person name="Pachon D.M.R."/>
            <person name="Bonatelli M.L."/>
            <person name="Correr F.H."/>
            <person name="Franceschini L.M."/>
            <person name="Leite T.F."/>
            <person name="Margarido G.R.A."/>
            <person name="Almeida C.A."/>
            <person name="Ferrarezi J.A."/>
            <person name="Labate C.A."/>
        </authorList>
    </citation>
    <scope>NUCLEOTIDE SEQUENCE</scope>
    <source>
        <strain evidence="3">MF-1</strain>
    </source>
</reference>
<organism evidence="3 4">
    <name type="scientific">Austropuccinia psidii MF-1</name>
    <dbReference type="NCBI Taxonomy" id="1389203"/>
    <lineage>
        <taxon>Eukaryota</taxon>
        <taxon>Fungi</taxon>
        <taxon>Dikarya</taxon>
        <taxon>Basidiomycota</taxon>
        <taxon>Pucciniomycotina</taxon>
        <taxon>Pucciniomycetes</taxon>
        <taxon>Pucciniales</taxon>
        <taxon>Sphaerophragmiaceae</taxon>
        <taxon>Austropuccinia</taxon>
    </lineage>
</organism>
<dbReference type="OrthoDB" id="3344688at2759"/>
<dbReference type="EMBL" id="AVOT02068690">
    <property type="protein sequence ID" value="MBW0559829.1"/>
    <property type="molecule type" value="Genomic_DNA"/>
</dbReference>
<sequence>MLDIFFAVPLIRQLITPAINTLMAMNPNIRVCPDDLLNMIWQISTASPSFDHSTELVQINAASRFGTRHPENANSQRQLPVNNPNNRNPLSQPNKSTTKTASSRYPCHYCGEVSHWSPNCLIRAKANEARSKSRQKNANVASIGVLPALENDAALLDSGATHFIVYVARKIKLNTPDGVLYCKDIPGVVLSVGCPIQEKFSISFINHHFTLSTSSITFNTHKRNNQWFIPFYLSHKKPLASDTSSHNVDLSSSSDISTLWHRQIGHLSIRQLSLMRNSNTATGITNVPFNDIKPCHDCSIEKSQHFPVHTPPHQLITQPGDLIVADLMGPYEGAMVSVDRAHWNAAICEEISRMKD</sequence>
<accession>A0A9Q3JCV9</accession>
<keyword evidence="4" id="KW-1185">Reference proteome</keyword>
<evidence type="ECO:0000313" key="3">
    <source>
        <dbReference type="EMBL" id="MBW0559829.1"/>
    </source>
</evidence>
<gene>
    <name evidence="3" type="ORF">O181_099544</name>
</gene>
<dbReference type="AlphaFoldDB" id="A0A9Q3JCV9"/>
<proteinExistence type="predicted"/>
<evidence type="ECO:0000259" key="2">
    <source>
        <dbReference type="Pfam" id="PF13976"/>
    </source>
</evidence>
<name>A0A9Q3JCV9_9BASI</name>
<evidence type="ECO:0000313" key="4">
    <source>
        <dbReference type="Proteomes" id="UP000765509"/>
    </source>
</evidence>
<dbReference type="Proteomes" id="UP000765509">
    <property type="component" value="Unassembled WGS sequence"/>
</dbReference>
<feature type="region of interest" description="Disordered" evidence="1">
    <location>
        <begin position="67"/>
        <end position="101"/>
    </location>
</feature>
<evidence type="ECO:0000256" key="1">
    <source>
        <dbReference type="SAM" id="MobiDB-lite"/>
    </source>
</evidence>
<comment type="caution">
    <text evidence="3">The sequence shown here is derived from an EMBL/GenBank/DDBJ whole genome shotgun (WGS) entry which is preliminary data.</text>
</comment>
<protein>
    <recommendedName>
        <fullName evidence="2">GAG-pre-integrase domain-containing protein</fullName>
    </recommendedName>
</protein>
<dbReference type="InterPro" id="IPR025724">
    <property type="entry name" value="GAG-pre-integrase_dom"/>
</dbReference>
<feature type="domain" description="GAG-pre-integrase" evidence="2">
    <location>
        <begin position="242"/>
        <end position="303"/>
    </location>
</feature>